<dbReference type="EMBL" id="GL945482">
    <property type="protein sequence ID" value="EGN97527.1"/>
    <property type="molecule type" value="Genomic_DNA"/>
</dbReference>
<gene>
    <name evidence="1" type="ORF">SERLA73DRAFT_153891</name>
</gene>
<keyword evidence="2" id="KW-1185">Reference proteome</keyword>
<name>F8Q2W6_SERL3</name>
<dbReference type="Pfam" id="PF18758">
    <property type="entry name" value="KDZ"/>
    <property type="match status" value="1"/>
</dbReference>
<evidence type="ECO:0008006" key="3">
    <source>
        <dbReference type="Google" id="ProtNLM"/>
    </source>
</evidence>
<dbReference type="InParanoid" id="F8Q2W6"/>
<protein>
    <recommendedName>
        <fullName evidence="3">CxC1-like cysteine cluster associated with KDZ transposases domain-containing protein</fullName>
    </recommendedName>
</protein>
<proteinExistence type="predicted"/>
<dbReference type="PANTHER" id="PTHR33096">
    <property type="entry name" value="CXC2 DOMAIN-CONTAINING PROTEIN"/>
    <property type="match status" value="1"/>
</dbReference>
<evidence type="ECO:0000313" key="2">
    <source>
        <dbReference type="Proteomes" id="UP000008063"/>
    </source>
</evidence>
<sequence length="642" mass="71719">MNHVTLASGAGGDDNFSLRTYEGFSMDWVDDKAFCPDILHEGGEYGDSIHCAFESLQGTLSGKHKAYNCGKQHQWQRLQSMYKHWDKIIPSLAHAFLEWKHRGSSATGYRCVDVCDTFPDQHSLQDIVQLPHENANISLPRHGLLGCSPVKPSVEIDLKVLELYQRLQRRHAQNSEQVMAKTLCDLHNDVSLQVNKALAIDTPNYRVCNSCPCCTYKLQGEKALVPSILAAMDGNNSVKQAMAAGTADSHIFNSNYLLSRTEVNQYQNEVKRSLQKKLELPELSKDNIERDLDVPWVKDNTPGDAADGEDIPSACGIQWKNTAPENEKVLLAVYDISGMFVGACRHGIIIKACEMVQSGELTKYPLAIIDHILDNYGSDVGIGYDIGIDLHFQQWDKNRYQDISKFLYNNYQQALTITKDYVPHVSAMTSELGIHEDSIKDWIKAEHDLLENLKDEPEEWVLASAYVCALIQRNKAEGVSIGRESNYTQLSKDTQCIEIAWQTAIQELIVAIRAVGDIEEKMGIIDLWTPEMPDYLKLIWLELASNPILAAEIEEIQKRQLRVDSVHIARLNAIKALPGFSGIQGLGVQLCNSSCSSGPDILSDSNPSQDLEIAEDDEINDEMSRLADSLENLGPLNAVQYA</sequence>
<reference evidence="2" key="1">
    <citation type="journal article" date="2011" name="Science">
        <title>The plant cell wall-decomposing machinery underlies the functional diversity of forest fungi.</title>
        <authorList>
            <person name="Eastwood D.C."/>
            <person name="Floudas D."/>
            <person name="Binder M."/>
            <person name="Majcherczyk A."/>
            <person name="Schneider P."/>
            <person name="Aerts A."/>
            <person name="Asiegbu F.O."/>
            <person name="Baker S.E."/>
            <person name="Barry K."/>
            <person name="Bendiksby M."/>
            <person name="Blumentritt M."/>
            <person name="Coutinho P.M."/>
            <person name="Cullen D."/>
            <person name="de Vries R.P."/>
            <person name="Gathman A."/>
            <person name="Goodell B."/>
            <person name="Henrissat B."/>
            <person name="Ihrmark K."/>
            <person name="Kauserud H."/>
            <person name="Kohler A."/>
            <person name="LaButti K."/>
            <person name="Lapidus A."/>
            <person name="Lavin J.L."/>
            <person name="Lee Y.-H."/>
            <person name="Lindquist E."/>
            <person name="Lilly W."/>
            <person name="Lucas S."/>
            <person name="Morin E."/>
            <person name="Murat C."/>
            <person name="Oguiza J.A."/>
            <person name="Park J."/>
            <person name="Pisabarro A.G."/>
            <person name="Riley R."/>
            <person name="Rosling A."/>
            <person name="Salamov A."/>
            <person name="Schmidt O."/>
            <person name="Schmutz J."/>
            <person name="Skrede I."/>
            <person name="Stenlid J."/>
            <person name="Wiebenga A."/>
            <person name="Xie X."/>
            <person name="Kuees U."/>
            <person name="Hibbett D.S."/>
            <person name="Hoffmeister D."/>
            <person name="Hoegberg N."/>
            <person name="Martin F."/>
            <person name="Grigoriev I.V."/>
            <person name="Watkinson S.C."/>
        </authorList>
    </citation>
    <scope>NUCLEOTIDE SEQUENCE [LARGE SCALE GENOMIC DNA]</scope>
    <source>
        <strain evidence="2">strain S7.3</strain>
    </source>
</reference>
<dbReference type="InterPro" id="IPR040521">
    <property type="entry name" value="KDZ"/>
</dbReference>
<dbReference type="OrthoDB" id="3251205at2759"/>
<evidence type="ECO:0000313" key="1">
    <source>
        <dbReference type="EMBL" id="EGN97527.1"/>
    </source>
</evidence>
<dbReference type="STRING" id="936435.F8Q2W6"/>
<dbReference type="AlphaFoldDB" id="F8Q2W6"/>
<dbReference type="HOGENOM" id="CLU_426522_0_0_1"/>
<dbReference type="PANTHER" id="PTHR33096:SF1">
    <property type="entry name" value="CXC1-LIKE CYSTEINE CLUSTER ASSOCIATED WITH KDZ TRANSPOSASES DOMAIN-CONTAINING PROTEIN"/>
    <property type="match status" value="1"/>
</dbReference>
<organism evidence="2">
    <name type="scientific">Serpula lacrymans var. lacrymans (strain S7.3)</name>
    <name type="common">Dry rot fungus</name>
    <dbReference type="NCBI Taxonomy" id="936435"/>
    <lineage>
        <taxon>Eukaryota</taxon>
        <taxon>Fungi</taxon>
        <taxon>Dikarya</taxon>
        <taxon>Basidiomycota</taxon>
        <taxon>Agaricomycotina</taxon>
        <taxon>Agaricomycetes</taxon>
        <taxon>Agaricomycetidae</taxon>
        <taxon>Boletales</taxon>
        <taxon>Coniophorineae</taxon>
        <taxon>Serpulaceae</taxon>
        <taxon>Serpula</taxon>
    </lineage>
</organism>
<accession>F8Q2W6</accession>
<dbReference type="Proteomes" id="UP000008063">
    <property type="component" value="Unassembled WGS sequence"/>
</dbReference>